<dbReference type="GO" id="GO:0006782">
    <property type="term" value="P:protoporphyrinogen IX biosynthetic process"/>
    <property type="evidence" value="ECO:0007669"/>
    <property type="project" value="UniProtKB-UniPathway"/>
</dbReference>
<dbReference type="Gene3D" id="3.20.20.70">
    <property type="entry name" value="Aldolase class I"/>
    <property type="match status" value="1"/>
</dbReference>
<feature type="binding site" evidence="12">
    <location>
        <position position="211"/>
    </location>
    <ligand>
        <name>5-aminolevulinate</name>
        <dbReference type="ChEBI" id="CHEBI:356416"/>
        <label>1</label>
    </ligand>
</feature>
<comment type="function">
    <text evidence="9">Catalyzes an early step in the biosynthesis of tetrapyrroles. Binds two molecules of 5-aminolevulinate per subunit, each at a distinct site, and catalyzes their condensation to form porphobilinogen.</text>
</comment>
<dbReference type="AlphaFoldDB" id="A0A0B7P1L6"/>
<feature type="binding site" evidence="12">
    <location>
        <position position="318"/>
    </location>
    <ligand>
        <name>5-aminolevulinate</name>
        <dbReference type="ChEBI" id="CHEBI:356416"/>
        <label>2</label>
    </ligand>
</feature>
<dbReference type="PIRSF" id="PIRSF001415">
    <property type="entry name" value="Porphbilin_synth"/>
    <property type="match status" value="1"/>
</dbReference>
<evidence type="ECO:0000256" key="1">
    <source>
        <dbReference type="ARBA" id="ARBA00004694"/>
    </source>
</evidence>
<evidence type="ECO:0000256" key="9">
    <source>
        <dbReference type="ARBA" id="ARBA00025628"/>
    </source>
</evidence>
<dbReference type="GO" id="GO:0004655">
    <property type="term" value="F:porphobilinogen synthase activity"/>
    <property type="evidence" value="ECO:0007669"/>
    <property type="project" value="UniProtKB-EC"/>
</dbReference>
<keyword evidence="13" id="KW-0460">Magnesium</keyword>
<dbReference type="Pfam" id="PF00490">
    <property type="entry name" value="ALAD"/>
    <property type="match status" value="1"/>
</dbReference>
<evidence type="ECO:0000256" key="12">
    <source>
        <dbReference type="PIRSR" id="PIRSR001415-2"/>
    </source>
</evidence>
<dbReference type="PRINTS" id="PR00144">
    <property type="entry name" value="DALDHYDRTASE"/>
</dbReference>
<evidence type="ECO:0000256" key="6">
    <source>
        <dbReference type="ARBA" id="ARBA00023133"/>
    </source>
</evidence>
<protein>
    <recommendedName>
        <fullName evidence="5 14">Delta-aminolevulinic acid dehydratase</fullName>
        <ecNumber evidence="4 14">4.2.1.24</ecNumber>
    </recommendedName>
</protein>
<keyword evidence="13" id="KW-0479">Metal-binding</keyword>
<feature type="active site" description="Schiff-base intermediate with substrate" evidence="11">
    <location>
        <position position="201"/>
    </location>
</feature>
<evidence type="ECO:0000256" key="3">
    <source>
        <dbReference type="ARBA" id="ARBA00011823"/>
    </source>
</evidence>
<evidence type="ECO:0000256" key="10">
    <source>
        <dbReference type="ARBA" id="ARBA00047651"/>
    </source>
</evidence>
<evidence type="ECO:0000256" key="5">
    <source>
        <dbReference type="ARBA" id="ARBA00020771"/>
    </source>
</evidence>
<evidence type="ECO:0000313" key="16">
    <source>
        <dbReference type="EMBL" id="CEP27752.1"/>
    </source>
</evidence>
<dbReference type="PROSITE" id="PS00169">
    <property type="entry name" value="D_ALA_DEHYDRATASE"/>
    <property type="match status" value="1"/>
</dbReference>
<gene>
    <name evidence="16" type="primary">hemB</name>
    <name evidence="16" type="ORF">PFCIRM138_05795</name>
</gene>
<dbReference type="EC" id="4.2.1.24" evidence="4 14"/>
<comment type="subunit">
    <text evidence="3 14">Homooctamer.</text>
</comment>
<reference evidence="16" key="1">
    <citation type="submission" date="2014-08" db="EMBL/GenBank/DDBJ databases">
        <authorList>
            <person name="Falentin Helene"/>
        </authorList>
    </citation>
    <scope>NUCLEOTIDE SEQUENCE</scope>
</reference>
<comment type="similarity">
    <text evidence="2 15">Belongs to the ALAD family.</text>
</comment>
<feature type="binding site" evidence="13">
    <location>
        <position position="238"/>
    </location>
    <ligand>
        <name>Mg(2+)</name>
        <dbReference type="ChEBI" id="CHEBI:18420"/>
    </ligand>
</feature>
<dbReference type="SMART" id="SM01004">
    <property type="entry name" value="ALAD"/>
    <property type="match status" value="1"/>
</dbReference>
<dbReference type="GO" id="GO:0008270">
    <property type="term" value="F:zinc ion binding"/>
    <property type="evidence" value="ECO:0007669"/>
    <property type="project" value="TreeGrafter"/>
</dbReference>
<comment type="catalytic activity">
    <reaction evidence="10 14">
        <text>2 5-aminolevulinate = porphobilinogen + 2 H2O + H(+)</text>
        <dbReference type="Rhea" id="RHEA:24064"/>
        <dbReference type="ChEBI" id="CHEBI:15377"/>
        <dbReference type="ChEBI" id="CHEBI:15378"/>
        <dbReference type="ChEBI" id="CHEBI:58126"/>
        <dbReference type="ChEBI" id="CHEBI:356416"/>
        <dbReference type="EC" id="4.2.1.24"/>
    </reaction>
</comment>
<dbReference type="CDD" id="cd00384">
    <property type="entry name" value="ALAD_PBGS"/>
    <property type="match status" value="1"/>
</dbReference>
<dbReference type="PANTHER" id="PTHR11458">
    <property type="entry name" value="DELTA-AMINOLEVULINIC ACID DEHYDRATASE"/>
    <property type="match status" value="1"/>
</dbReference>
<evidence type="ECO:0000256" key="15">
    <source>
        <dbReference type="RuleBase" id="RU004161"/>
    </source>
</evidence>
<keyword evidence="7 14" id="KW-0456">Lyase</keyword>
<organism evidence="16">
    <name type="scientific">Propionibacterium freudenreichii subsp. freudenreichii</name>
    <dbReference type="NCBI Taxonomy" id="66712"/>
    <lineage>
        <taxon>Bacteria</taxon>
        <taxon>Bacillati</taxon>
        <taxon>Actinomycetota</taxon>
        <taxon>Actinomycetes</taxon>
        <taxon>Propionibacteriales</taxon>
        <taxon>Propionibacteriaceae</taxon>
        <taxon>Propionibacterium</taxon>
    </lineage>
</organism>
<accession>A0A0B7P1L6</accession>
<feature type="active site" description="Schiff-base intermediate with substrate" evidence="11">
    <location>
        <position position="253"/>
    </location>
</feature>
<dbReference type="UniPathway" id="UPA00251">
    <property type="reaction ID" value="UER00318"/>
</dbReference>
<evidence type="ECO:0000256" key="7">
    <source>
        <dbReference type="ARBA" id="ARBA00023239"/>
    </source>
</evidence>
<feature type="binding site" evidence="12">
    <location>
        <position position="279"/>
    </location>
    <ligand>
        <name>5-aminolevulinate</name>
        <dbReference type="ChEBI" id="CHEBI:356416"/>
        <label>2</label>
    </ligand>
</feature>
<keyword evidence="8 14" id="KW-0627">Porphyrin biosynthesis</keyword>
<feature type="binding site" evidence="12">
    <location>
        <position position="222"/>
    </location>
    <ligand>
        <name>5-aminolevulinate</name>
        <dbReference type="ChEBI" id="CHEBI:356416"/>
        <label>1</label>
    </ligand>
</feature>
<evidence type="ECO:0000256" key="2">
    <source>
        <dbReference type="ARBA" id="ARBA00008055"/>
    </source>
</evidence>
<sequence>MADISIDPIVQRPRRLRRTPAIRRMVAETRLDPADLVLPMFAVEGLTEPREIATMPGVWQHTKESLQKAVHDAADAGVGAVMLFGTPLERDPIGSQAWNPHGILANAVRWAVEAEPELPVIADVCLDEFTDHGHCGVLAPDGTVDNDATLPLYAKMSVVLADAGAAMLGPSGMMDGQIAVIRKALDDAGHTDTVLMAYSAKYASGFFGPFREAVDSQLKGDRRAYQQDPANAIESLREIELDLEQGADFVMVKPAMAYLDVLAAARAISNVPVAAYVVSGEYSMIEFAARAGALDRKRCIMEALTSVKRAGASTIVTYWATEVATWLNEVRS</sequence>
<dbReference type="FunFam" id="3.20.20.70:FF:000019">
    <property type="entry name" value="Delta-aminolevulinic acid dehydratase"/>
    <property type="match status" value="1"/>
</dbReference>
<dbReference type="InterPro" id="IPR013785">
    <property type="entry name" value="Aldolase_TIM"/>
</dbReference>
<dbReference type="NCBIfam" id="NF006762">
    <property type="entry name" value="PRK09283.1"/>
    <property type="match status" value="1"/>
</dbReference>
<evidence type="ECO:0000256" key="8">
    <source>
        <dbReference type="ARBA" id="ARBA00023244"/>
    </source>
</evidence>
<evidence type="ECO:0000256" key="11">
    <source>
        <dbReference type="PIRSR" id="PIRSR001415-1"/>
    </source>
</evidence>
<dbReference type="InterPro" id="IPR030656">
    <property type="entry name" value="ALAD_AS"/>
</dbReference>
<proteinExistence type="inferred from homology"/>
<evidence type="ECO:0000256" key="13">
    <source>
        <dbReference type="PIRSR" id="PIRSR001415-5"/>
    </source>
</evidence>
<dbReference type="SUPFAM" id="SSF51569">
    <property type="entry name" value="Aldolase"/>
    <property type="match status" value="1"/>
</dbReference>
<keyword evidence="6" id="KW-0350">Heme biosynthesis</keyword>
<dbReference type="InterPro" id="IPR001731">
    <property type="entry name" value="ALAD"/>
</dbReference>
<name>A0A0B7P1L6_PROFF</name>
<dbReference type="EMBL" id="LM676443">
    <property type="protein sequence ID" value="CEP27752.1"/>
    <property type="molecule type" value="Genomic_DNA"/>
</dbReference>
<evidence type="ECO:0000256" key="14">
    <source>
        <dbReference type="RuleBase" id="RU000515"/>
    </source>
</evidence>
<comment type="pathway">
    <text evidence="1">Porphyrin-containing compound metabolism; protoporphyrin-IX biosynthesis; coproporphyrinogen-III from 5-aminolevulinate: step 1/4.</text>
</comment>
<dbReference type="PANTHER" id="PTHR11458:SF0">
    <property type="entry name" value="DELTA-AMINOLEVULINIC ACID DEHYDRATASE"/>
    <property type="match status" value="1"/>
</dbReference>
<evidence type="ECO:0000256" key="4">
    <source>
        <dbReference type="ARBA" id="ARBA00012053"/>
    </source>
</evidence>
<dbReference type="GO" id="GO:0005829">
    <property type="term" value="C:cytosol"/>
    <property type="evidence" value="ECO:0007669"/>
    <property type="project" value="TreeGrafter"/>
</dbReference>